<organism evidence="7 8">
    <name type="scientific">Arachis hypogaea</name>
    <name type="common">Peanut</name>
    <dbReference type="NCBI Taxonomy" id="3818"/>
    <lineage>
        <taxon>Eukaryota</taxon>
        <taxon>Viridiplantae</taxon>
        <taxon>Streptophyta</taxon>
        <taxon>Embryophyta</taxon>
        <taxon>Tracheophyta</taxon>
        <taxon>Spermatophyta</taxon>
        <taxon>Magnoliopsida</taxon>
        <taxon>eudicotyledons</taxon>
        <taxon>Gunneridae</taxon>
        <taxon>Pentapetalae</taxon>
        <taxon>rosids</taxon>
        <taxon>fabids</taxon>
        <taxon>Fabales</taxon>
        <taxon>Fabaceae</taxon>
        <taxon>Papilionoideae</taxon>
        <taxon>50 kb inversion clade</taxon>
        <taxon>dalbergioids sensu lato</taxon>
        <taxon>Dalbergieae</taxon>
        <taxon>Pterocarpus clade</taxon>
        <taxon>Arachis</taxon>
    </lineage>
</organism>
<dbReference type="GO" id="GO:0016020">
    <property type="term" value="C:membrane"/>
    <property type="evidence" value="ECO:0007669"/>
    <property type="project" value="UniProtKB-SubCell"/>
</dbReference>
<keyword evidence="3" id="KW-0812">Transmembrane</keyword>
<reference evidence="7 8" key="1">
    <citation type="submission" date="2020-01" db="EMBL/GenBank/DDBJ databases">
        <title>Genome sequence of Arachis hypogaea, cultivar Shitouqi.</title>
        <authorList>
            <person name="Zhuang W."/>
            <person name="Chen H."/>
            <person name="Varshney R."/>
            <person name="Wang D."/>
            <person name="Ming R."/>
        </authorList>
    </citation>
    <scope>NUCLEOTIDE SEQUENCE [LARGE SCALE GENOMIC DNA]</scope>
    <source>
        <tissue evidence="7">Young leaf</tissue>
    </source>
</reference>
<feature type="compositionally biased region" description="Low complexity" evidence="6">
    <location>
        <begin position="27"/>
        <end position="38"/>
    </location>
</feature>
<feature type="compositionally biased region" description="Pro residues" evidence="6">
    <location>
        <begin position="12"/>
        <end position="26"/>
    </location>
</feature>
<comment type="subcellular location">
    <subcellularLocation>
        <location evidence="1">Membrane</location>
        <topology evidence="1">Multi-pass membrane protein</topology>
    </subcellularLocation>
</comment>
<dbReference type="InterPro" id="IPR001046">
    <property type="entry name" value="NRAMP_fam"/>
</dbReference>
<evidence type="ECO:0000256" key="5">
    <source>
        <dbReference type="ARBA" id="ARBA00023136"/>
    </source>
</evidence>
<dbReference type="AlphaFoldDB" id="A0A6B9V666"/>
<protein>
    <submittedName>
        <fullName evidence="7">Metal transporter</fullName>
    </submittedName>
</protein>
<dbReference type="PANTHER" id="PTHR11706:SF79">
    <property type="entry name" value="METAL TRANSPORTER NRAMP3 PROTEIN"/>
    <property type="match status" value="1"/>
</dbReference>
<dbReference type="PANTHER" id="PTHR11706">
    <property type="entry name" value="SOLUTE CARRIER PROTEIN FAMILY 11 MEMBER"/>
    <property type="match status" value="1"/>
</dbReference>
<keyword evidence="4" id="KW-1133">Transmembrane helix</keyword>
<dbReference type="Pfam" id="PF01566">
    <property type="entry name" value="Nramp"/>
    <property type="match status" value="1"/>
</dbReference>
<evidence type="ECO:0000313" key="8">
    <source>
        <dbReference type="Proteomes" id="UP000464620"/>
    </source>
</evidence>
<proteinExistence type="inferred from homology"/>
<dbReference type="EMBL" id="CP031001">
    <property type="protein sequence ID" value="QHN76525.1"/>
    <property type="molecule type" value="Genomic_DNA"/>
</dbReference>
<gene>
    <name evidence="7" type="ORF">DS421_19g644610</name>
</gene>
<dbReference type="SUPFAM" id="SSF50978">
    <property type="entry name" value="WD40 repeat-like"/>
    <property type="match status" value="1"/>
</dbReference>
<accession>A0A6B9V666</accession>
<feature type="region of interest" description="Disordered" evidence="6">
    <location>
        <begin position="1"/>
        <end position="119"/>
    </location>
</feature>
<dbReference type="Proteomes" id="UP000464620">
    <property type="component" value="Chromosome B09"/>
</dbReference>
<feature type="compositionally biased region" description="Polar residues" evidence="6">
    <location>
        <begin position="76"/>
        <end position="91"/>
    </location>
</feature>
<evidence type="ECO:0000256" key="6">
    <source>
        <dbReference type="SAM" id="MobiDB-lite"/>
    </source>
</evidence>
<sequence>MRFATLSKKPHYPNPSQPLSAPPPSPASQRLTASSSPAEPAPPSPAEPAPRSPSQQRLLTPPSSANRRTHQRHSAPPNSATRRTQPLSAAPNQPPSSAGPAPFSPSQRRTPEIEPPGKEAFLRHTSPISRCCFSASGNNIASASLDGIVSVLYIKCSPVEPIFVSAAASGGIGLLAAGQSSTITGTYAGQFITEGFLKLNIKKWLRSLITRSGAIVPTMIAAIVFNTSKSSLDTMNEWLNVVQSIQIPFALIPLLTLVSKEEVMATTTYSTFFWSLPSPSPFNLALAASLAHLPASLLGSFSPSFILSISLLSLSRRQCRGTPSPPSSSTSRVTMEPQPRMTLGWKLVVTIGSDEPRSPGYAPQAEEGEEDDEIKDLFKTGCERGIGFK</sequence>
<dbReference type="PRINTS" id="PR00447">
    <property type="entry name" value="NATRESASSCMP"/>
</dbReference>
<evidence type="ECO:0000256" key="2">
    <source>
        <dbReference type="ARBA" id="ARBA00009965"/>
    </source>
</evidence>
<name>A0A6B9V666_ARAHY</name>
<dbReference type="GO" id="GO:0005384">
    <property type="term" value="F:manganese ion transmembrane transporter activity"/>
    <property type="evidence" value="ECO:0007669"/>
    <property type="project" value="TreeGrafter"/>
</dbReference>
<dbReference type="GO" id="GO:0015086">
    <property type="term" value="F:cadmium ion transmembrane transporter activity"/>
    <property type="evidence" value="ECO:0007669"/>
    <property type="project" value="TreeGrafter"/>
</dbReference>
<feature type="region of interest" description="Disordered" evidence="6">
    <location>
        <begin position="352"/>
        <end position="373"/>
    </location>
</feature>
<feature type="compositionally biased region" description="Low complexity" evidence="6">
    <location>
        <begin position="95"/>
        <end position="106"/>
    </location>
</feature>
<evidence type="ECO:0000256" key="4">
    <source>
        <dbReference type="ARBA" id="ARBA00022989"/>
    </source>
</evidence>
<dbReference type="GO" id="GO:0005802">
    <property type="term" value="C:trans-Golgi network"/>
    <property type="evidence" value="ECO:0007669"/>
    <property type="project" value="TreeGrafter"/>
</dbReference>
<feature type="compositionally biased region" description="Pro residues" evidence="6">
    <location>
        <begin position="39"/>
        <end position="51"/>
    </location>
</feature>
<evidence type="ECO:0000256" key="1">
    <source>
        <dbReference type="ARBA" id="ARBA00004141"/>
    </source>
</evidence>
<comment type="similarity">
    <text evidence="2">Belongs to the NRAMP (TC 2.A.55) family.</text>
</comment>
<keyword evidence="5" id="KW-0472">Membrane</keyword>
<evidence type="ECO:0000313" key="7">
    <source>
        <dbReference type="EMBL" id="QHN76525.1"/>
    </source>
</evidence>
<feature type="compositionally biased region" description="Basic and acidic residues" evidence="6">
    <location>
        <begin position="109"/>
        <end position="119"/>
    </location>
</feature>
<evidence type="ECO:0000256" key="3">
    <source>
        <dbReference type="ARBA" id="ARBA00022692"/>
    </source>
</evidence>
<dbReference type="InterPro" id="IPR036322">
    <property type="entry name" value="WD40_repeat_dom_sf"/>
</dbReference>
<dbReference type="GO" id="GO:0034755">
    <property type="term" value="P:iron ion transmembrane transport"/>
    <property type="evidence" value="ECO:0007669"/>
    <property type="project" value="TreeGrafter"/>
</dbReference>
<feature type="compositionally biased region" description="Polar residues" evidence="6">
    <location>
        <begin position="55"/>
        <end position="66"/>
    </location>
</feature>